<dbReference type="AlphaFoldDB" id="A0AAV4GVW1"/>
<evidence type="ECO:0000313" key="2">
    <source>
        <dbReference type="Proteomes" id="UP000762676"/>
    </source>
</evidence>
<organism evidence="1 2">
    <name type="scientific">Elysia marginata</name>
    <dbReference type="NCBI Taxonomy" id="1093978"/>
    <lineage>
        <taxon>Eukaryota</taxon>
        <taxon>Metazoa</taxon>
        <taxon>Spiralia</taxon>
        <taxon>Lophotrochozoa</taxon>
        <taxon>Mollusca</taxon>
        <taxon>Gastropoda</taxon>
        <taxon>Heterobranchia</taxon>
        <taxon>Euthyneura</taxon>
        <taxon>Panpulmonata</taxon>
        <taxon>Sacoglossa</taxon>
        <taxon>Placobranchoidea</taxon>
        <taxon>Plakobranchidae</taxon>
        <taxon>Elysia</taxon>
    </lineage>
</organism>
<name>A0AAV4GVW1_9GAST</name>
<proteinExistence type="predicted"/>
<keyword evidence="2" id="KW-1185">Reference proteome</keyword>
<gene>
    <name evidence="1" type="ORF">ElyMa_004281800</name>
</gene>
<dbReference type="EMBL" id="BMAT01008630">
    <property type="protein sequence ID" value="GFR89549.1"/>
    <property type="molecule type" value="Genomic_DNA"/>
</dbReference>
<dbReference type="Proteomes" id="UP000762676">
    <property type="component" value="Unassembled WGS sequence"/>
</dbReference>
<protein>
    <submittedName>
        <fullName evidence="1">Uncharacterized protein</fullName>
    </submittedName>
</protein>
<sequence length="90" mass="9908">MVTAIPCVDRLLSAGPLHCPPFFSYFRQLSWNPSDCQTTLRAVNLVQIFTTLFPLAKGHNPVLTDQGFGRHTNAGPIPYKAPRALATDRA</sequence>
<reference evidence="1 2" key="1">
    <citation type="journal article" date="2021" name="Elife">
        <title>Chloroplast acquisition without the gene transfer in kleptoplastic sea slugs, Plakobranchus ocellatus.</title>
        <authorList>
            <person name="Maeda T."/>
            <person name="Takahashi S."/>
            <person name="Yoshida T."/>
            <person name="Shimamura S."/>
            <person name="Takaki Y."/>
            <person name="Nagai Y."/>
            <person name="Toyoda A."/>
            <person name="Suzuki Y."/>
            <person name="Arimoto A."/>
            <person name="Ishii H."/>
            <person name="Satoh N."/>
            <person name="Nishiyama T."/>
            <person name="Hasebe M."/>
            <person name="Maruyama T."/>
            <person name="Minagawa J."/>
            <person name="Obokata J."/>
            <person name="Shigenobu S."/>
        </authorList>
    </citation>
    <scope>NUCLEOTIDE SEQUENCE [LARGE SCALE GENOMIC DNA]</scope>
</reference>
<comment type="caution">
    <text evidence="1">The sequence shown here is derived from an EMBL/GenBank/DDBJ whole genome shotgun (WGS) entry which is preliminary data.</text>
</comment>
<evidence type="ECO:0000313" key="1">
    <source>
        <dbReference type="EMBL" id="GFR89549.1"/>
    </source>
</evidence>
<accession>A0AAV4GVW1</accession>